<dbReference type="OrthoDB" id="9773047at2"/>
<dbReference type="PANTHER" id="PTHR43283:SF7">
    <property type="entry name" value="BETA-LACTAMASE-RELATED DOMAIN-CONTAINING PROTEIN"/>
    <property type="match status" value="1"/>
</dbReference>
<dbReference type="PANTHER" id="PTHR43283">
    <property type="entry name" value="BETA-LACTAMASE-RELATED"/>
    <property type="match status" value="1"/>
</dbReference>
<dbReference type="Proteomes" id="UP000266067">
    <property type="component" value="Unassembled WGS sequence"/>
</dbReference>
<dbReference type="GO" id="GO:0016787">
    <property type="term" value="F:hydrolase activity"/>
    <property type="evidence" value="ECO:0007669"/>
    <property type="project" value="UniProtKB-KW"/>
</dbReference>
<keyword evidence="2" id="KW-0378">Hydrolase</keyword>
<evidence type="ECO:0000313" key="3">
    <source>
        <dbReference type="Proteomes" id="UP000266067"/>
    </source>
</evidence>
<dbReference type="Gene3D" id="3.40.710.10">
    <property type="entry name" value="DD-peptidase/beta-lactamase superfamily"/>
    <property type="match status" value="1"/>
</dbReference>
<protein>
    <submittedName>
        <fullName evidence="2">Class C beta-lactamase-related serine hydrolase</fullName>
    </submittedName>
</protein>
<dbReference type="InterPro" id="IPR012338">
    <property type="entry name" value="Beta-lactam/transpept-like"/>
</dbReference>
<reference evidence="2 3" key="1">
    <citation type="submission" date="2018-08" db="EMBL/GenBank/DDBJ databases">
        <title>Proposal of Muricauda 72 sp.nov. and Muricauda NH166 sp.nov., isolated from seawater.</title>
        <authorList>
            <person name="Cheng H."/>
            <person name="Wu Y.-H."/>
            <person name="Guo L.-L."/>
            <person name="Xu X.-W."/>
        </authorList>
    </citation>
    <scope>NUCLEOTIDE SEQUENCE [LARGE SCALE GENOMIC DNA]</scope>
    <source>
        <strain evidence="2 3">KCTC 22173</strain>
    </source>
</reference>
<dbReference type="AlphaFoldDB" id="A0A3A1NCS1"/>
<dbReference type="SUPFAM" id="SSF56601">
    <property type="entry name" value="beta-lactamase/transpeptidase-like"/>
    <property type="match status" value="1"/>
</dbReference>
<organism evidence="2 3">
    <name type="scientific">Flagellimonas lutimaris</name>
    <dbReference type="NCBI Taxonomy" id="475082"/>
    <lineage>
        <taxon>Bacteria</taxon>
        <taxon>Pseudomonadati</taxon>
        <taxon>Bacteroidota</taxon>
        <taxon>Flavobacteriia</taxon>
        <taxon>Flavobacteriales</taxon>
        <taxon>Flavobacteriaceae</taxon>
        <taxon>Flagellimonas</taxon>
    </lineage>
</organism>
<keyword evidence="3" id="KW-1185">Reference proteome</keyword>
<dbReference type="Pfam" id="PF00144">
    <property type="entry name" value="Beta-lactamase"/>
    <property type="match status" value="1"/>
</dbReference>
<evidence type="ECO:0000259" key="1">
    <source>
        <dbReference type="Pfam" id="PF00144"/>
    </source>
</evidence>
<name>A0A3A1NCS1_9FLAO</name>
<proteinExistence type="predicted"/>
<dbReference type="InterPro" id="IPR001466">
    <property type="entry name" value="Beta-lactam-related"/>
</dbReference>
<comment type="caution">
    <text evidence="2">The sequence shown here is derived from an EMBL/GenBank/DDBJ whole genome shotgun (WGS) entry which is preliminary data.</text>
</comment>
<gene>
    <name evidence="2" type="ORF">D2V08_02375</name>
</gene>
<dbReference type="EMBL" id="QXFH01000064">
    <property type="protein sequence ID" value="RIV36199.1"/>
    <property type="molecule type" value="Genomic_DNA"/>
</dbReference>
<evidence type="ECO:0000313" key="2">
    <source>
        <dbReference type="EMBL" id="RIV36199.1"/>
    </source>
</evidence>
<sequence length="575" mass="65306">MLILYNFAAIYNFIFASSSKINQKMKIKSITTLFFALISFTLFSQNMADYTGGWEGKLNTPKVFNLKVAIENLDSENPVFKIYNNRNIVDQTFEKTSNPELKISFSGNHFFEGTVSENGKEINGFIKSGLLLYHIKLVKSKGNTFTGIWNPLMVDELKSLDFYLSVENGKGNDYQAYPFFGDNRFTGTWCSNFKKENDVISFNDFKTGLQFKGELFENGIRLEVLLGENLLTEIVLQKSTTDWNMGGFVSPKKASTLELTEMEKHIAKDSFPNTHSVLISKEGKLVYENYFHGYNENIPHDMRSASKSISSAIVGIAKDELLFATVEQSIFDFLPEKYQYLKDSLKSKIDIQSLLTMSSGLDADDYTRERTSLASENHYQPTGDWVKTVLEAPMMNTPNTEANYGSANPFLLGIAMDSVVSGPLELFMDQHLFQKLDVSNYIIQTDLQGTPYFGGGMYLTPKDMLKFGELYLAKGKWKGRRIVSKKWVANSFKEYRHLENVPDKNGYGYLWWHHTYQVNGESINSIEARGAGGQYIFVVPELKTVAVITSGNFRNGKTQQPELIFEKSILPYLKK</sequence>
<accession>A0A3A1NCS1</accession>
<feature type="domain" description="Beta-lactamase-related" evidence="1">
    <location>
        <begin position="276"/>
        <end position="550"/>
    </location>
</feature>
<dbReference type="InterPro" id="IPR050789">
    <property type="entry name" value="Diverse_Enzym_Activities"/>
</dbReference>